<feature type="coiled-coil region" evidence="1">
    <location>
        <begin position="207"/>
        <end position="275"/>
    </location>
</feature>
<sequence>MIPVKLTLEGIYSYRERQTIDFTRLTGAKLFGIFGPVGSGKSTILEAMIYVLYGTIDRLNTEVKYNLMNLQVDRLFVDFEFVAGREGRRYRASVESKRNRKNFTDVSSPKFNYYFEEKGEWHPFTREGLIGVIGLTVQNFKRVVIIPQGKFQDFLMLRDKERTEMMMELFGDLRQYDLSESVTTLETETRQQVTDFRGRIVGLGEVAPETIQEKREKREELKTEEERLKEEIREILSREEKLKTTKLLLDELAVKKETERQLVDMQPEMERLQAELTEYEFCLQHFQQPVGNLEDLQHRSGEVRLALENLRKIGEENKEILLSFMKNFEVLQERYGEKEEIRKRMERVDAFIRRLEVERECRDLEGRKAKGEEIVVKTRQEIEKRQEESKREKKELEELIRVIPDMRVLSDIREWFTVRQHLLTDREKDGKEKKKIEKEKEELIGEYIALRKKYTVIQHLEKVEGEVWLKVCREQTESVAERLKFLRKEALRLGTRECLATFAMELSEGTPCPLCGALSHPYPMHAEDVEGDVKENTDLIVQLENEEKELSVLTSRLTLLNERYRICREREDQLEAAMKETEEAMKKHSDLFGWKTYSPECPEKVEEEMKRAAEMKVRRERQEGRIARTGEQIELQRENLEKYRLRLDEIDRLLAQRRAQVELLAVQIEGLDTERYESYGLEQLNKVLTDGNRELEKLEKDYAGAVEKRREMELENRKLEGNIEEKEREFIRLRREEESVRKQLGSLLKGTDYSGIEPVKEVLKKKIHIRESHEKINRYNQQLHAVRLRRIELENLLKDVVYDEDQYMTLQKEISAKQFRKRELVAELGALDNHISDLEKRYASLLEIRKELTVLEERLQNLQLLKGLFRGNDFVKFVSSIYLQNLCNAANERFFRMTRQRLKLELSEDNDFLVRDFMNEGRTRSARTLSGGQIFQASLSLALALTDNIRHLSGCKQNFFFLDEGFGSLDKESLSVVFDTLKALRDENRIVGLISHVEEMQQEVPACIQVENTSERGTIVTQK</sequence>
<keyword evidence="1" id="KW-0175">Coiled coil</keyword>
<dbReference type="PANTHER" id="PTHR32114:SF2">
    <property type="entry name" value="ABC TRANSPORTER ABCH.3"/>
    <property type="match status" value="1"/>
</dbReference>
<feature type="coiled-coil region" evidence="1">
    <location>
        <begin position="526"/>
        <end position="743"/>
    </location>
</feature>
<gene>
    <name evidence="3" type="ORF">BA92_04430</name>
</gene>
<dbReference type="PANTHER" id="PTHR32114">
    <property type="entry name" value="ABC TRANSPORTER ABCH.3"/>
    <property type="match status" value="1"/>
</dbReference>
<dbReference type="RefSeq" id="WP_041504939.1">
    <property type="nucleotide sequence ID" value="NZ_JPIU01000037.1"/>
</dbReference>
<organism evidence="3 4">
    <name type="scientific">Sanguibacteroides justesenii</name>
    <dbReference type="NCBI Taxonomy" id="1547597"/>
    <lineage>
        <taxon>Bacteria</taxon>
        <taxon>Pseudomonadati</taxon>
        <taxon>Bacteroidota</taxon>
        <taxon>Bacteroidia</taxon>
        <taxon>Bacteroidales</taxon>
        <taxon>Porphyromonadaceae</taxon>
        <taxon>Sanguibacteroides</taxon>
    </lineage>
</organism>
<accession>A0A0C3R6Q1</accession>
<dbReference type="Pfam" id="PF13476">
    <property type="entry name" value="AAA_23"/>
    <property type="match status" value="1"/>
</dbReference>
<dbReference type="GO" id="GO:0006302">
    <property type="term" value="P:double-strand break repair"/>
    <property type="evidence" value="ECO:0007669"/>
    <property type="project" value="InterPro"/>
</dbReference>
<dbReference type="InterPro" id="IPR027417">
    <property type="entry name" value="P-loop_NTPase"/>
</dbReference>
<dbReference type="Pfam" id="PF13558">
    <property type="entry name" value="SbcC_Walker_B"/>
    <property type="match status" value="1"/>
</dbReference>
<dbReference type="AlphaFoldDB" id="A0A0C3R6Q1"/>
<dbReference type="InterPro" id="IPR038729">
    <property type="entry name" value="Rad50/SbcC_AAA"/>
</dbReference>
<evidence type="ECO:0000256" key="1">
    <source>
        <dbReference type="SAM" id="Coils"/>
    </source>
</evidence>
<evidence type="ECO:0000259" key="2">
    <source>
        <dbReference type="Pfam" id="PF13476"/>
    </source>
</evidence>
<dbReference type="EMBL" id="JPIU01000037">
    <property type="protein sequence ID" value="KIO45710.1"/>
    <property type="molecule type" value="Genomic_DNA"/>
</dbReference>
<feature type="coiled-coil region" evidence="1">
    <location>
        <begin position="338"/>
        <end position="402"/>
    </location>
</feature>
<feature type="domain" description="Rad50/SbcC-type AAA" evidence="2">
    <location>
        <begin position="5"/>
        <end position="233"/>
    </location>
</feature>
<name>A0A0C3R6Q1_9PORP</name>
<reference evidence="3 4" key="1">
    <citation type="submission" date="2014-07" db="EMBL/GenBank/DDBJ databases">
        <title>Porphyromonadaceae bacterium OUH 308042 = ATCC BAA-2681 = DSM 28342 draft genome.</title>
        <authorList>
            <person name="Sydenham T.V."/>
            <person name="Hasman H."/>
            <person name="Justensen U.S."/>
        </authorList>
    </citation>
    <scope>NUCLEOTIDE SEQUENCE [LARGE SCALE GENOMIC DNA]</scope>
    <source>
        <strain evidence="3 4">OUH 308042</strain>
    </source>
</reference>
<protein>
    <recommendedName>
        <fullName evidence="2">Rad50/SbcC-type AAA domain-containing protein</fullName>
    </recommendedName>
</protein>
<feature type="coiled-coil region" evidence="1">
    <location>
        <begin position="426"/>
        <end position="453"/>
    </location>
</feature>
<dbReference type="Proteomes" id="UP000031980">
    <property type="component" value="Unassembled WGS sequence"/>
</dbReference>
<keyword evidence="4" id="KW-1185">Reference proteome</keyword>
<evidence type="ECO:0000313" key="4">
    <source>
        <dbReference type="Proteomes" id="UP000031980"/>
    </source>
</evidence>
<dbReference type="SUPFAM" id="SSF52540">
    <property type="entry name" value="P-loop containing nucleoside triphosphate hydrolases"/>
    <property type="match status" value="1"/>
</dbReference>
<comment type="caution">
    <text evidence="3">The sequence shown here is derived from an EMBL/GenBank/DDBJ whole genome shotgun (WGS) entry which is preliminary data.</text>
</comment>
<dbReference type="Gene3D" id="3.40.50.300">
    <property type="entry name" value="P-loop containing nucleotide triphosphate hydrolases"/>
    <property type="match status" value="2"/>
</dbReference>
<evidence type="ECO:0000313" key="3">
    <source>
        <dbReference type="EMBL" id="KIO45710.1"/>
    </source>
</evidence>
<feature type="coiled-coil region" evidence="1">
    <location>
        <begin position="821"/>
        <end position="865"/>
    </location>
</feature>
<dbReference type="GO" id="GO:0016887">
    <property type="term" value="F:ATP hydrolysis activity"/>
    <property type="evidence" value="ECO:0007669"/>
    <property type="project" value="InterPro"/>
</dbReference>
<proteinExistence type="predicted"/>